<feature type="transmembrane region" description="Helical" evidence="5">
    <location>
        <begin position="173"/>
        <end position="193"/>
    </location>
</feature>
<evidence type="ECO:0000256" key="3">
    <source>
        <dbReference type="ARBA" id="ARBA00022989"/>
    </source>
</evidence>
<dbReference type="PANTHER" id="PTHR43471">
    <property type="entry name" value="ABC TRANSPORTER PERMEASE"/>
    <property type="match status" value="1"/>
</dbReference>
<dbReference type="InterPro" id="IPR013525">
    <property type="entry name" value="ABC2_TM"/>
</dbReference>
<proteinExistence type="predicted"/>
<comment type="subcellular location">
    <subcellularLocation>
        <location evidence="1">Membrane</location>
        <topology evidence="1">Multi-pass membrane protein</topology>
    </subcellularLocation>
</comment>
<feature type="transmembrane region" description="Helical" evidence="5">
    <location>
        <begin position="368"/>
        <end position="392"/>
    </location>
</feature>
<feature type="domain" description="ABC-2 type transporter transmembrane" evidence="6">
    <location>
        <begin position="22"/>
        <end position="388"/>
    </location>
</feature>
<evidence type="ECO:0000256" key="1">
    <source>
        <dbReference type="ARBA" id="ARBA00004141"/>
    </source>
</evidence>
<name>A0ABZ3C8X6_9ACTN</name>
<dbReference type="PANTHER" id="PTHR43471:SF3">
    <property type="entry name" value="ABC TRANSPORTER PERMEASE PROTEIN NATB"/>
    <property type="match status" value="1"/>
</dbReference>
<keyword evidence="4 5" id="KW-0472">Membrane</keyword>
<keyword evidence="8" id="KW-1185">Reference proteome</keyword>
<feature type="transmembrane region" description="Helical" evidence="5">
    <location>
        <begin position="23"/>
        <end position="43"/>
    </location>
</feature>
<evidence type="ECO:0000313" key="7">
    <source>
        <dbReference type="EMBL" id="WZW98654.1"/>
    </source>
</evidence>
<dbReference type="EMBL" id="CP115965">
    <property type="protein sequence ID" value="WZW98654.1"/>
    <property type="molecule type" value="Genomic_DNA"/>
</dbReference>
<evidence type="ECO:0000256" key="5">
    <source>
        <dbReference type="SAM" id="Phobius"/>
    </source>
</evidence>
<protein>
    <submittedName>
        <fullName evidence="7">ABC transporter permease</fullName>
    </submittedName>
</protein>
<feature type="transmembrane region" description="Helical" evidence="5">
    <location>
        <begin position="281"/>
        <end position="306"/>
    </location>
</feature>
<evidence type="ECO:0000256" key="4">
    <source>
        <dbReference type="ARBA" id="ARBA00023136"/>
    </source>
</evidence>
<dbReference type="RefSeq" id="WP_342372645.1">
    <property type="nucleotide sequence ID" value="NZ_CP115965.1"/>
</dbReference>
<sequence length="421" mass="43574">MNAHNIGTVIAFEVRRTLAKPSFWIATLSVPLLMALLFGLSFFSGASAAQSSLESDAEPVTFTYTDASGIVDPSVAAGLGGTAAADPEAAAAAVREGRSALHIDIPADPVAEGVHVVGEDLGLMESGRWTSVARALLTQSAVARIDEPRLTSVLDGFTVTSELWAGGAPAPGWGAAIAPALFLVLLFMAVVMLGQQMLNITVEEKENRVTEMILTTVHPSTLIIGKVIGVVLVGIVQGLVLLVPLLAMALVPGLTSLVGAPAAEMADAAAAGQAAVDLPRVLMGAALFLASFVLFAGILVAIGAVMPSAKDAGSAFGSVIIAMFLPLYALPLVLQTPESVFSRVLTYFPLTAPVTMLTRNAVGSIELWQAGLVLAVIVLCAVLALSLGVRLFREGSIAYDQRLSWKDIVRATRSKATNPAA</sequence>
<organism evidence="7 8">
    <name type="scientific">Propioniciclava soli</name>
    <dbReference type="NCBI Taxonomy" id="2775081"/>
    <lineage>
        <taxon>Bacteria</taxon>
        <taxon>Bacillati</taxon>
        <taxon>Actinomycetota</taxon>
        <taxon>Actinomycetes</taxon>
        <taxon>Propionibacteriales</taxon>
        <taxon>Propionibacteriaceae</taxon>
        <taxon>Propioniciclava</taxon>
    </lineage>
</organism>
<dbReference type="Proteomes" id="UP001434337">
    <property type="component" value="Chromosome"/>
</dbReference>
<evidence type="ECO:0000256" key="2">
    <source>
        <dbReference type="ARBA" id="ARBA00022692"/>
    </source>
</evidence>
<keyword evidence="3 5" id="KW-1133">Transmembrane helix</keyword>
<reference evidence="7 8" key="1">
    <citation type="journal article" date="2023" name="Environ Microbiome">
        <title>A coral-associated actinobacterium mitigates coral bleaching under heat stress.</title>
        <authorList>
            <person name="Li J."/>
            <person name="Zou Y."/>
            <person name="Li Q."/>
            <person name="Zhang J."/>
            <person name="Bourne D.G."/>
            <person name="Lyu Y."/>
            <person name="Liu C."/>
            <person name="Zhang S."/>
        </authorList>
    </citation>
    <scope>NUCLEOTIDE SEQUENCE [LARGE SCALE GENOMIC DNA]</scope>
    <source>
        <strain evidence="7 8">SCSIO 13291</strain>
    </source>
</reference>
<gene>
    <name evidence="7" type="ORF">PCC79_00155</name>
</gene>
<evidence type="ECO:0000259" key="6">
    <source>
        <dbReference type="Pfam" id="PF12698"/>
    </source>
</evidence>
<accession>A0ABZ3C8X6</accession>
<feature type="transmembrane region" description="Helical" evidence="5">
    <location>
        <begin position="312"/>
        <end position="332"/>
    </location>
</feature>
<evidence type="ECO:0000313" key="8">
    <source>
        <dbReference type="Proteomes" id="UP001434337"/>
    </source>
</evidence>
<dbReference type="Pfam" id="PF12698">
    <property type="entry name" value="ABC2_membrane_3"/>
    <property type="match status" value="1"/>
</dbReference>
<keyword evidence="2 5" id="KW-0812">Transmembrane</keyword>